<evidence type="ECO:0000256" key="5">
    <source>
        <dbReference type="ARBA" id="ARBA00023242"/>
    </source>
</evidence>
<accession>A0AAD3XY04</accession>
<comment type="caution">
    <text evidence="7">The sequence shown here is derived from an EMBL/GenBank/DDBJ whole genome shotgun (WGS) entry which is preliminary data.</text>
</comment>
<dbReference type="Pfam" id="PF00010">
    <property type="entry name" value="HLH"/>
    <property type="match status" value="1"/>
</dbReference>
<evidence type="ECO:0000256" key="1">
    <source>
        <dbReference type="ARBA" id="ARBA00004123"/>
    </source>
</evidence>
<evidence type="ECO:0000313" key="8">
    <source>
        <dbReference type="Proteomes" id="UP001279734"/>
    </source>
</evidence>
<organism evidence="7 8">
    <name type="scientific">Nepenthes gracilis</name>
    <name type="common">Slender pitcher plant</name>
    <dbReference type="NCBI Taxonomy" id="150966"/>
    <lineage>
        <taxon>Eukaryota</taxon>
        <taxon>Viridiplantae</taxon>
        <taxon>Streptophyta</taxon>
        <taxon>Embryophyta</taxon>
        <taxon>Tracheophyta</taxon>
        <taxon>Spermatophyta</taxon>
        <taxon>Magnoliopsida</taxon>
        <taxon>eudicotyledons</taxon>
        <taxon>Gunneridae</taxon>
        <taxon>Pentapetalae</taxon>
        <taxon>Caryophyllales</taxon>
        <taxon>Nepenthaceae</taxon>
        <taxon>Nepenthes</taxon>
    </lineage>
</organism>
<feature type="domain" description="BHLH" evidence="6">
    <location>
        <begin position="59"/>
        <end position="108"/>
    </location>
</feature>
<dbReference type="SMART" id="SM00353">
    <property type="entry name" value="HLH"/>
    <property type="match status" value="1"/>
</dbReference>
<sequence length="234" mass="26322">MRPDLELHHYMAGQAEIDGGHYGFNFPARSEFPAIQSYCSDSSLDASRIPETAEARAIAALRNHKHAEKRRRERINYHLDRLRALLPCNPKTNKATLLAKVVQRVRELKQQASQVTELEYLPSETDDFAAHANHAASDDGKLKLKASLCCDDRADLFSDLIDALNSLQLKVVRAEMSTLGGRIRNVLILSGETDQCQGHECAAFLHNALKNIIERSKASERAKRRRRLDPINIS</sequence>
<dbReference type="GO" id="GO:0003700">
    <property type="term" value="F:DNA-binding transcription factor activity"/>
    <property type="evidence" value="ECO:0007669"/>
    <property type="project" value="InterPro"/>
</dbReference>
<evidence type="ECO:0000256" key="2">
    <source>
        <dbReference type="ARBA" id="ARBA00023015"/>
    </source>
</evidence>
<dbReference type="GO" id="GO:0003677">
    <property type="term" value="F:DNA binding"/>
    <property type="evidence" value="ECO:0007669"/>
    <property type="project" value="UniProtKB-KW"/>
</dbReference>
<evidence type="ECO:0000256" key="4">
    <source>
        <dbReference type="ARBA" id="ARBA00023163"/>
    </source>
</evidence>
<proteinExistence type="predicted"/>
<comment type="subcellular location">
    <subcellularLocation>
        <location evidence="1">Nucleus</location>
    </subcellularLocation>
</comment>
<dbReference type="Gene3D" id="4.10.280.10">
    <property type="entry name" value="Helix-loop-helix DNA-binding domain"/>
    <property type="match status" value="1"/>
</dbReference>
<protein>
    <recommendedName>
        <fullName evidence="6">BHLH domain-containing protein</fullName>
    </recommendedName>
</protein>
<keyword evidence="2" id="KW-0805">Transcription regulation</keyword>
<dbReference type="GO" id="GO:0046983">
    <property type="term" value="F:protein dimerization activity"/>
    <property type="evidence" value="ECO:0007669"/>
    <property type="project" value="InterPro"/>
</dbReference>
<evidence type="ECO:0000259" key="6">
    <source>
        <dbReference type="PROSITE" id="PS50888"/>
    </source>
</evidence>
<dbReference type="PANTHER" id="PTHR45844:SF19">
    <property type="entry name" value="TRANSCRIPTION FACTOR BHLH106-RELATED"/>
    <property type="match status" value="1"/>
</dbReference>
<keyword evidence="3" id="KW-0238">DNA-binding</keyword>
<reference evidence="7" key="1">
    <citation type="submission" date="2023-05" db="EMBL/GenBank/DDBJ databases">
        <title>Nepenthes gracilis genome sequencing.</title>
        <authorList>
            <person name="Fukushima K."/>
        </authorList>
    </citation>
    <scope>NUCLEOTIDE SEQUENCE</scope>
    <source>
        <strain evidence="7">SING2019-196</strain>
    </source>
</reference>
<gene>
    <name evidence="7" type="ORF">Nepgr_022047</name>
</gene>
<dbReference type="EMBL" id="BSYO01000021">
    <property type="protein sequence ID" value="GMH20206.1"/>
    <property type="molecule type" value="Genomic_DNA"/>
</dbReference>
<dbReference type="AlphaFoldDB" id="A0AAD3XY04"/>
<dbReference type="InterPro" id="IPR011598">
    <property type="entry name" value="bHLH_dom"/>
</dbReference>
<dbReference type="Proteomes" id="UP001279734">
    <property type="component" value="Unassembled WGS sequence"/>
</dbReference>
<keyword evidence="4" id="KW-0804">Transcription</keyword>
<keyword evidence="8" id="KW-1185">Reference proteome</keyword>
<evidence type="ECO:0000256" key="3">
    <source>
        <dbReference type="ARBA" id="ARBA00023125"/>
    </source>
</evidence>
<dbReference type="InterPro" id="IPR036638">
    <property type="entry name" value="HLH_DNA-bd_sf"/>
</dbReference>
<dbReference type="PROSITE" id="PS50888">
    <property type="entry name" value="BHLH"/>
    <property type="match status" value="1"/>
</dbReference>
<name>A0AAD3XY04_NEPGR</name>
<dbReference type="InterPro" id="IPR045847">
    <property type="entry name" value="AIG1-like"/>
</dbReference>
<dbReference type="CDD" id="cd04873">
    <property type="entry name" value="ACT_UUR-ACR-like"/>
    <property type="match status" value="1"/>
</dbReference>
<keyword evidence="5" id="KW-0539">Nucleus</keyword>
<evidence type="ECO:0000313" key="7">
    <source>
        <dbReference type="EMBL" id="GMH20206.1"/>
    </source>
</evidence>
<dbReference type="PANTHER" id="PTHR45844">
    <property type="entry name" value="TRANSCRIPTION FACTOR BHLH30"/>
    <property type="match status" value="1"/>
</dbReference>
<dbReference type="GO" id="GO:0005634">
    <property type="term" value="C:nucleus"/>
    <property type="evidence" value="ECO:0007669"/>
    <property type="project" value="UniProtKB-SubCell"/>
</dbReference>
<dbReference type="SUPFAM" id="SSF47459">
    <property type="entry name" value="HLH, helix-loop-helix DNA-binding domain"/>
    <property type="match status" value="1"/>
</dbReference>